<sequence>GTTSTSLFVGPTHNYPPPHRNLHLCAITIALYALGVNNHVQTNWMIRTYSSLVSWITSTAIDIGLQAILILIECWEGQLT</sequence>
<keyword evidence="1" id="KW-0472">Membrane</keyword>
<feature type="non-terminal residue" evidence="3">
    <location>
        <position position="1"/>
    </location>
</feature>
<keyword evidence="4" id="KW-1185">Reference proteome</keyword>
<dbReference type="PANTHER" id="PTHR22619">
    <property type="entry name" value="ZINC FINGER SWIM DOMAIN CONTAINING PROTEIN 4, 5, 6"/>
    <property type="match status" value="1"/>
</dbReference>
<evidence type="ECO:0000313" key="3">
    <source>
        <dbReference type="EMBL" id="CAF4709105.1"/>
    </source>
</evidence>
<reference evidence="3" key="1">
    <citation type="submission" date="2021-02" db="EMBL/GenBank/DDBJ databases">
        <authorList>
            <person name="Nowell W R."/>
        </authorList>
    </citation>
    <scope>NUCLEOTIDE SEQUENCE</scope>
</reference>
<keyword evidence="1" id="KW-0812">Transmembrane</keyword>
<dbReference type="AlphaFoldDB" id="A0A821J522"/>
<feature type="transmembrane region" description="Helical" evidence="1">
    <location>
        <begin position="20"/>
        <end position="40"/>
    </location>
</feature>
<dbReference type="GO" id="GO:0031462">
    <property type="term" value="C:Cul2-RING ubiquitin ligase complex"/>
    <property type="evidence" value="ECO:0007669"/>
    <property type="project" value="TreeGrafter"/>
</dbReference>
<feature type="transmembrane region" description="Helical" evidence="1">
    <location>
        <begin position="52"/>
        <end position="72"/>
    </location>
</feature>
<dbReference type="EMBL" id="CAJOBG010099347">
    <property type="protein sequence ID" value="CAF4696444.1"/>
    <property type="molecule type" value="Genomic_DNA"/>
</dbReference>
<dbReference type="PANTHER" id="PTHR22619:SF1">
    <property type="entry name" value="ZINC FINGER SWIM DOMAIN-CONTAINING PROTEIN 8"/>
    <property type="match status" value="1"/>
</dbReference>
<dbReference type="EMBL" id="CAJOBG010102569">
    <property type="protein sequence ID" value="CAF4709105.1"/>
    <property type="molecule type" value="Genomic_DNA"/>
</dbReference>
<gene>
    <name evidence="2" type="ORF">OVN521_LOCUS48243</name>
    <name evidence="3" type="ORF">OVN521_LOCUS48670</name>
</gene>
<evidence type="ECO:0000256" key="1">
    <source>
        <dbReference type="SAM" id="Phobius"/>
    </source>
</evidence>
<protein>
    <submittedName>
        <fullName evidence="3">Uncharacterized protein</fullName>
    </submittedName>
</protein>
<feature type="non-terminal residue" evidence="3">
    <location>
        <position position="80"/>
    </location>
</feature>
<name>A0A821J522_9BILA</name>
<proteinExistence type="predicted"/>
<dbReference type="Proteomes" id="UP000663866">
    <property type="component" value="Unassembled WGS sequence"/>
</dbReference>
<comment type="caution">
    <text evidence="3">The sequence shown here is derived from an EMBL/GenBank/DDBJ whole genome shotgun (WGS) entry which is preliminary data.</text>
</comment>
<organism evidence="3 4">
    <name type="scientific">Rotaria magnacalcarata</name>
    <dbReference type="NCBI Taxonomy" id="392030"/>
    <lineage>
        <taxon>Eukaryota</taxon>
        <taxon>Metazoa</taxon>
        <taxon>Spiralia</taxon>
        <taxon>Gnathifera</taxon>
        <taxon>Rotifera</taxon>
        <taxon>Eurotatoria</taxon>
        <taxon>Bdelloidea</taxon>
        <taxon>Philodinida</taxon>
        <taxon>Philodinidae</taxon>
        <taxon>Rotaria</taxon>
    </lineage>
</organism>
<accession>A0A821J522</accession>
<keyword evidence="1" id="KW-1133">Transmembrane helix</keyword>
<evidence type="ECO:0000313" key="2">
    <source>
        <dbReference type="EMBL" id="CAF4696444.1"/>
    </source>
</evidence>
<evidence type="ECO:0000313" key="4">
    <source>
        <dbReference type="Proteomes" id="UP000663866"/>
    </source>
</evidence>